<keyword evidence="5" id="KW-0813">Transport</keyword>
<evidence type="ECO:0000256" key="5">
    <source>
        <dbReference type="ARBA" id="ARBA00022448"/>
    </source>
</evidence>
<dbReference type="PRINTS" id="PR01436">
    <property type="entry name" value="NADHDHGNASE2"/>
</dbReference>
<proteinExistence type="inferred from homology"/>
<keyword evidence="13 17" id="KW-0830">Ubiquinone</keyword>
<evidence type="ECO:0000256" key="13">
    <source>
        <dbReference type="ARBA" id="ARBA00023075"/>
    </source>
</evidence>
<evidence type="ECO:0000256" key="17">
    <source>
        <dbReference type="RuleBase" id="RU003403"/>
    </source>
</evidence>
<dbReference type="GO" id="GO:0006120">
    <property type="term" value="P:mitochondrial electron transport, NADH to ubiquinone"/>
    <property type="evidence" value="ECO:0007669"/>
    <property type="project" value="InterPro"/>
</dbReference>
<dbReference type="Pfam" id="PF00361">
    <property type="entry name" value="Proton_antipo_M"/>
    <property type="match status" value="1"/>
</dbReference>
<dbReference type="PANTHER" id="PTHR46552">
    <property type="entry name" value="NADH-UBIQUINONE OXIDOREDUCTASE CHAIN 2"/>
    <property type="match status" value="1"/>
</dbReference>
<evidence type="ECO:0000256" key="7">
    <source>
        <dbReference type="ARBA" id="ARBA00022692"/>
    </source>
</evidence>
<comment type="similarity">
    <text evidence="2 17">Belongs to the complex I subunit 2 family.</text>
</comment>
<evidence type="ECO:0000256" key="11">
    <source>
        <dbReference type="ARBA" id="ARBA00022989"/>
    </source>
</evidence>
<dbReference type="RefSeq" id="YP_010234373.1">
    <property type="nucleotide sequence ID" value="NC_059771.1"/>
</dbReference>
<evidence type="ECO:0000256" key="6">
    <source>
        <dbReference type="ARBA" id="ARBA00022660"/>
    </source>
</evidence>
<feature type="domain" description="NADH:quinone oxidoreductase/Mrp antiporter transmembrane" evidence="18">
    <location>
        <begin position="23"/>
        <end position="288"/>
    </location>
</feature>
<keyword evidence="7 17" id="KW-0812">Transmembrane</keyword>
<geneLocation type="mitochondrion" evidence="20"/>
<feature type="transmembrane region" description="Helical" evidence="17">
    <location>
        <begin position="274"/>
        <end position="294"/>
    </location>
</feature>
<evidence type="ECO:0000259" key="18">
    <source>
        <dbReference type="Pfam" id="PF00361"/>
    </source>
</evidence>
<keyword evidence="12 17" id="KW-0520">NAD</keyword>
<feature type="domain" description="NADH dehydrogenase subunit 2 C-terminal" evidence="19">
    <location>
        <begin position="290"/>
        <end position="343"/>
    </location>
</feature>
<feature type="transmembrane region" description="Helical" evidence="17">
    <location>
        <begin position="96"/>
        <end position="115"/>
    </location>
</feature>
<dbReference type="InterPro" id="IPR001750">
    <property type="entry name" value="ND/Mrp_TM"/>
</dbReference>
<dbReference type="EC" id="7.1.1.2" evidence="3 17"/>
<dbReference type="CTD" id="4536"/>
<comment type="catalytic activity">
    <reaction evidence="16 17">
        <text>a ubiquinone + NADH + 5 H(+)(in) = a ubiquinol + NAD(+) + 4 H(+)(out)</text>
        <dbReference type="Rhea" id="RHEA:29091"/>
        <dbReference type="Rhea" id="RHEA-COMP:9565"/>
        <dbReference type="Rhea" id="RHEA-COMP:9566"/>
        <dbReference type="ChEBI" id="CHEBI:15378"/>
        <dbReference type="ChEBI" id="CHEBI:16389"/>
        <dbReference type="ChEBI" id="CHEBI:17976"/>
        <dbReference type="ChEBI" id="CHEBI:57540"/>
        <dbReference type="ChEBI" id="CHEBI:57945"/>
        <dbReference type="EC" id="7.1.1.2"/>
    </reaction>
</comment>
<feature type="transmembrane region" description="Helical" evidence="17">
    <location>
        <begin position="59"/>
        <end position="76"/>
    </location>
</feature>
<organism evidence="20">
    <name type="scientific">Gallotia atlantica</name>
    <name type="common">Atlantic lizard</name>
    <dbReference type="NCBI Taxonomy" id="39309"/>
    <lineage>
        <taxon>Eukaryota</taxon>
        <taxon>Metazoa</taxon>
        <taxon>Chordata</taxon>
        <taxon>Craniata</taxon>
        <taxon>Vertebrata</taxon>
        <taxon>Euteleostomi</taxon>
        <taxon>Lepidosauria</taxon>
        <taxon>Squamata</taxon>
        <taxon>Bifurcata</taxon>
        <taxon>Unidentata</taxon>
        <taxon>Episquamata</taxon>
        <taxon>Laterata</taxon>
        <taxon>Lacertibaenia</taxon>
        <taxon>Lacertidae</taxon>
        <taxon>Gallotia</taxon>
    </lineage>
</organism>
<comment type="function">
    <text evidence="17">Core subunit of the mitochondrial membrane respiratory chain NADH dehydrogenase (Complex I) which catalyzes electron transfer from NADH through the respiratory chain, using ubiquinone as an electron acceptor. Essential for the catalytic activity and assembly of complex I.</text>
</comment>
<feature type="transmembrane region" description="Helical" evidence="17">
    <location>
        <begin position="178"/>
        <end position="197"/>
    </location>
</feature>
<feature type="transmembrane region" description="Helical" evidence="17">
    <location>
        <begin position="203"/>
        <end position="222"/>
    </location>
</feature>
<dbReference type="GO" id="GO:0005743">
    <property type="term" value="C:mitochondrial inner membrane"/>
    <property type="evidence" value="ECO:0007669"/>
    <property type="project" value="UniProtKB-SubCell"/>
</dbReference>
<evidence type="ECO:0000256" key="9">
    <source>
        <dbReference type="ARBA" id="ARBA00022967"/>
    </source>
</evidence>
<keyword evidence="8 17" id="KW-0999">Mitochondrion inner membrane</keyword>
<keyword evidence="9 17" id="KW-1278">Translocase</keyword>
<protein>
    <recommendedName>
        <fullName evidence="4 17">NADH-ubiquinone oxidoreductase chain 2</fullName>
        <ecNumber evidence="3 17">7.1.1.2</ecNumber>
    </recommendedName>
</protein>
<dbReference type="InterPro" id="IPR050175">
    <property type="entry name" value="Complex_I_Subunit_2"/>
</dbReference>
<feature type="transmembrane region" description="Helical" evidence="17">
    <location>
        <begin position="234"/>
        <end position="254"/>
    </location>
</feature>
<keyword evidence="6 17" id="KW-0679">Respiratory chain</keyword>
<evidence type="ECO:0000256" key="12">
    <source>
        <dbReference type="ARBA" id="ARBA00023027"/>
    </source>
</evidence>
<evidence type="ECO:0000256" key="15">
    <source>
        <dbReference type="ARBA" id="ARBA00023136"/>
    </source>
</evidence>
<dbReference type="PANTHER" id="PTHR46552:SF1">
    <property type="entry name" value="NADH-UBIQUINONE OXIDOREDUCTASE CHAIN 2"/>
    <property type="match status" value="1"/>
</dbReference>
<feature type="transmembrane region" description="Helical" evidence="17">
    <location>
        <begin position="152"/>
        <end position="171"/>
    </location>
</feature>
<evidence type="ECO:0000256" key="2">
    <source>
        <dbReference type="ARBA" id="ARBA00007012"/>
    </source>
</evidence>
<dbReference type="GO" id="GO:0008137">
    <property type="term" value="F:NADH dehydrogenase (ubiquinone) activity"/>
    <property type="evidence" value="ECO:0007669"/>
    <property type="project" value="UniProtKB-EC"/>
</dbReference>
<keyword evidence="14 17" id="KW-0496">Mitochondrion</keyword>
<dbReference type="AlphaFoldDB" id="A0A8A3WRY6"/>
<comment type="subcellular location">
    <subcellularLocation>
        <location evidence="1 17">Mitochondrion inner membrane</location>
        <topology evidence="1 17">Multi-pass membrane protein</topology>
    </subcellularLocation>
</comment>
<gene>
    <name evidence="20" type="primary">ND2</name>
</gene>
<name>A0A8A3WRY6_9SAUR</name>
<evidence type="ECO:0000256" key="14">
    <source>
        <dbReference type="ARBA" id="ARBA00023128"/>
    </source>
</evidence>
<reference evidence="20" key="1">
    <citation type="journal article" name="Sci. Rep.">
        <title>Mitogenome analyses elucidate the evolutionary relationships of a probable Eocene wet tropics relic in the xerophile lizard genus Acanthodactylus.</title>
        <authorList>
            <person name="Kirchhof S."/>
            <person name="Lyra M.L."/>
            <person name="Rodriguez A."/>
            <person name="Ineich I."/>
            <person name="Muller J."/>
            <person name="Rodel M.O."/>
            <person name="Trape J.F."/>
            <person name="Vences M."/>
            <person name="Boissinot S."/>
        </authorList>
    </citation>
    <scope>NUCLEOTIDE SEQUENCE</scope>
</reference>
<dbReference type="EMBL" id="MW496111">
    <property type="protein sequence ID" value="QTA72526.1"/>
    <property type="molecule type" value="Genomic_DNA"/>
</dbReference>
<evidence type="ECO:0000256" key="16">
    <source>
        <dbReference type="ARBA" id="ARBA00049551"/>
    </source>
</evidence>
<evidence type="ECO:0000256" key="3">
    <source>
        <dbReference type="ARBA" id="ARBA00012944"/>
    </source>
</evidence>
<evidence type="ECO:0000313" key="20">
    <source>
        <dbReference type="EMBL" id="QTA72526.1"/>
    </source>
</evidence>
<dbReference type="InterPro" id="IPR010933">
    <property type="entry name" value="NADH_DH_su2_C"/>
</dbReference>
<evidence type="ECO:0000256" key="10">
    <source>
        <dbReference type="ARBA" id="ARBA00022982"/>
    </source>
</evidence>
<sequence length="345" mass="38332">MNPLITMFFMSNISLGLIITASSYHWLLAWIGLELNTMAILPMMAKLHHPRATEAATKYFITQATASSMILLSSTMNAWKMGTWDITQLSTQPSTTLLTIALALKLGLAPMHFWLPEVMQGTTMSTAMIIATWQKLPPISLLHITSNQLPTTVLFLLAIISTLTGGWTGLNQTQLRKILAFSSIAHLGWIIIISPLSKNLLTLNLVIYLIMTSSMFTTLIMSTAKTAKDLGTTWTTSPTLTTITMINLMSLGGLPPLIGFLPKWLTLEELTKHHLLPLATVLALSSLLSLMFYMRLTYITTLTIAPQTTNNTMKWRFKPNKPTNPTSMTTMMLLLLPLTPLIYTY</sequence>
<keyword evidence="10 17" id="KW-0249">Electron transport</keyword>
<accession>A0A8A3WRY6</accession>
<evidence type="ECO:0000256" key="1">
    <source>
        <dbReference type="ARBA" id="ARBA00004448"/>
    </source>
</evidence>
<evidence type="ECO:0000259" key="19">
    <source>
        <dbReference type="Pfam" id="PF06444"/>
    </source>
</evidence>
<keyword evidence="11 17" id="KW-1133">Transmembrane helix</keyword>
<evidence type="ECO:0000256" key="8">
    <source>
        <dbReference type="ARBA" id="ARBA00022792"/>
    </source>
</evidence>
<dbReference type="GeneID" id="69228400"/>
<dbReference type="InterPro" id="IPR003917">
    <property type="entry name" value="NADH_UbQ_OxRdtase_chain2"/>
</dbReference>
<keyword evidence="15 17" id="KW-0472">Membrane</keyword>
<dbReference type="Pfam" id="PF06444">
    <property type="entry name" value="NADH_dehy_S2_C"/>
    <property type="match status" value="1"/>
</dbReference>
<evidence type="ECO:0000256" key="4">
    <source>
        <dbReference type="ARBA" id="ARBA00021008"/>
    </source>
</evidence>